<gene>
    <name evidence="1" type="ORF">A6F49_05985</name>
</gene>
<evidence type="ECO:0000313" key="1">
    <source>
        <dbReference type="EMBL" id="OAV62492.1"/>
    </source>
</evidence>
<protein>
    <submittedName>
        <fullName evidence="1">Addiction module antitoxin</fullName>
    </submittedName>
</protein>
<accession>A0A1B7M1L9</accession>
<dbReference type="RefSeq" id="WP_043056966.1">
    <property type="nucleotide sequence ID" value="NZ_LXEY01000011.1"/>
</dbReference>
<evidence type="ECO:0000313" key="2">
    <source>
        <dbReference type="Proteomes" id="UP000078292"/>
    </source>
</evidence>
<dbReference type="PANTHER" id="PTHR40275">
    <property type="entry name" value="SSL7038 PROTEIN"/>
    <property type="match status" value="1"/>
</dbReference>
<dbReference type="PANTHER" id="PTHR40275:SF1">
    <property type="entry name" value="SSL7038 PROTEIN"/>
    <property type="match status" value="1"/>
</dbReference>
<dbReference type="NCBIfam" id="TIGR02684">
    <property type="entry name" value="dnstrm_HI1420"/>
    <property type="match status" value="1"/>
</dbReference>
<dbReference type="OrthoDB" id="9798416at2"/>
<reference evidence="1 2" key="1">
    <citation type="submission" date="2016-04" db="EMBL/GenBank/DDBJ databases">
        <title>First whole genome shotgun sequence of the bacterium Enteractinococcus sp. strain UASWS1574.</title>
        <authorList>
            <person name="Crovadore J."/>
            <person name="Chablais R."/>
            <person name="Lefort F."/>
        </authorList>
    </citation>
    <scope>NUCLEOTIDE SEQUENCE [LARGE SCALE GENOMIC DNA]</scope>
    <source>
        <strain evidence="1 2">UASWS1574</strain>
    </source>
</reference>
<dbReference type="EMBL" id="LXEY01000011">
    <property type="protein sequence ID" value="OAV62492.1"/>
    <property type="molecule type" value="Genomic_DNA"/>
</dbReference>
<comment type="caution">
    <text evidence="1">The sequence shown here is derived from an EMBL/GenBank/DDBJ whole genome shotgun (WGS) entry which is preliminary data.</text>
</comment>
<keyword evidence="2" id="KW-1185">Reference proteome</keyword>
<dbReference type="Pfam" id="PF21716">
    <property type="entry name" value="dnstrm_HI1420"/>
    <property type="match status" value="1"/>
</dbReference>
<dbReference type="Proteomes" id="UP000078292">
    <property type="component" value="Unassembled WGS sequence"/>
</dbReference>
<sequence length="100" mass="10982">MHHNGETFDRYDSADYVNMFDDVVSFLEAFIDEADDDPRMIAHALGVVARSQNFSAIAQRAGMSGEGLYEALSSDDSPTLSTVIQAAHALEFRLRLEGIA</sequence>
<dbReference type="InterPro" id="IPR014057">
    <property type="entry name" value="HI1420"/>
</dbReference>
<dbReference type="AlphaFoldDB" id="A0A1B7M1L9"/>
<proteinExistence type="predicted"/>
<organism evidence="1 2">
    <name type="scientific">Enteractinococcus helveticum</name>
    <dbReference type="NCBI Taxonomy" id="1837282"/>
    <lineage>
        <taxon>Bacteria</taxon>
        <taxon>Bacillati</taxon>
        <taxon>Actinomycetota</taxon>
        <taxon>Actinomycetes</taxon>
        <taxon>Micrococcales</taxon>
        <taxon>Micrococcaceae</taxon>
    </lineage>
</organism>
<name>A0A1B7M1L9_9MICC</name>